<dbReference type="SUPFAM" id="SSF52540">
    <property type="entry name" value="P-loop containing nucleoside triphosphate hydrolases"/>
    <property type="match status" value="1"/>
</dbReference>
<dbReference type="PROSITE" id="PS51198">
    <property type="entry name" value="UVRD_HELICASE_ATP_BIND"/>
    <property type="match status" value="1"/>
</dbReference>
<dbReference type="InterPro" id="IPR000212">
    <property type="entry name" value="DNA_helicase_UvrD/REP"/>
</dbReference>
<dbReference type="Gene3D" id="3.40.50.300">
    <property type="entry name" value="P-loop containing nucleotide triphosphate hydrolases"/>
    <property type="match status" value="1"/>
</dbReference>
<dbReference type="GO" id="GO:0033202">
    <property type="term" value="C:DNA helicase complex"/>
    <property type="evidence" value="ECO:0007669"/>
    <property type="project" value="TreeGrafter"/>
</dbReference>
<gene>
    <name evidence="7" type="ORF">FC678_24965</name>
</gene>
<evidence type="ECO:0000256" key="3">
    <source>
        <dbReference type="ARBA" id="ARBA00022806"/>
    </source>
</evidence>
<evidence type="ECO:0000313" key="7">
    <source>
        <dbReference type="EMBL" id="TKH03742.1"/>
    </source>
</evidence>
<dbReference type="InterPro" id="IPR013986">
    <property type="entry name" value="DExx_box_DNA_helicase_dom_sf"/>
</dbReference>
<dbReference type="EMBL" id="SZNT01000674">
    <property type="protein sequence ID" value="TKH03742.1"/>
    <property type="molecule type" value="Genomic_DNA"/>
</dbReference>
<evidence type="ECO:0000256" key="2">
    <source>
        <dbReference type="ARBA" id="ARBA00022801"/>
    </source>
</evidence>
<dbReference type="Pfam" id="PF00580">
    <property type="entry name" value="UvrD-helicase"/>
    <property type="match status" value="1"/>
</dbReference>
<feature type="non-terminal residue" evidence="7">
    <location>
        <position position="310"/>
    </location>
</feature>
<dbReference type="Gene3D" id="1.10.10.160">
    <property type="match status" value="1"/>
</dbReference>
<keyword evidence="3 5" id="KW-0347">Helicase</keyword>
<dbReference type="AlphaFoldDB" id="A0A9X9EQ62"/>
<proteinExistence type="predicted"/>
<evidence type="ECO:0000256" key="5">
    <source>
        <dbReference type="PROSITE-ProRule" id="PRU00560"/>
    </source>
</evidence>
<feature type="domain" description="UvrD-like helicase ATP-binding" evidence="6">
    <location>
        <begin position="10"/>
        <end position="285"/>
    </location>
</feature>
<name>A0A9X9EQ62_9BACI</name>
<sequence length="310" mass="35691">MELYYNKLEQLQNDSDQLAAFSSNINTVVKAGPGSGKTTVLTLKIFKLLNEKIEPPRGLACITYSNEAAKEFTNRLSKMGYQKRNNVSLGTVHSFCISQIIMPFAHLFKDEFPLPIDIITESEKYKLFFKILEELGIDKWDVRFEQMESERSHSISGTSEVKIEKNHLAASVAIEYEKRLRELGKTDFIEIVKYSNLLVNREEYVRKCLEAKFPWVLIDEYQDFGKPLHELILSLLNRTTIKIFAVGDPDQSIYGFNGAHPSYFLELYDSKKVLPIDLNTNYRSNQDIIDVSSITLKIDDREYVAGSRFK</sequence>
<feature type="binding site" evidence="5">
    <location>
        <begin position="31"/>
        <end position="38"/>
    </location>
    <ligand>
        <name>ATP</name>
        <dbReference type="ChEBI" id="CHEBI:30616"/>
    </ligand>
</feature>
<dbReference type="Proteomes" id="UP000309170">
    <property type="component" value="Unassembled WGS sequence"/>
</dbReference>
<dbReference type="GO" id="GO:0003677">
    <property type="term" value="F:DNA binding"/>
    <property type="evidence" value="ECO:0007669"/>
    <property type="project" value="InterPro"/>
</dbReference>
<comment type="caution">
    <text evidence="7">The sequence shown here is derived from an EMBL/GenBank/DDBJ whole genome shotgun (WGS) entry which is preliminary data.</text>
</comment>
<dbReference type="GO" id="GO:0016787">
    <property type="term" value="F:hydrolase activity"/>
    <property type="evidence" value="ECO:0007669"/>
    <property type="project" value="UniProtKB-UniRule"/>
</dbReference>
<dbReference type="GO" id="GO:0005524">
    <property type="term" value="F:ATP binding"/>
    <property type="evidence" value="ECO:0007669"/>
    <property type="project" value="UniProtKB-UniRule"/>
</dbReference>
<keyword evidence="4 5" id="KW-0067">ATP-binding</keyword>
<evidence type="ECO:0000256" key="4">
    <source>
        <dbReference type="ARBA" id="ARBA00022840"/>
    </source>
</evidence>
<dbReference type="RefSeq" id="WP_137024735.1">
    <property type="nucleotide sequence ID" value="NZ_SZNT01000674.1"/>
</dbReference>
<keyword evidence="1 5" id="KW-0547">Nucleotide-binding</keyword>
<dbReference type="PANTHER" id="PTHR11070">
    <property type="entry name" value="UVRD / RECB / PCRA DNA HELICASE FAMILY MEMBER"/>
    <property type="match status" value="1"/>
</dbReference>
<dbReference type="GO" id="GO:0000725">
    <property type="term" value="P:recombinational repair"/>
    <property type="evidence" value="ECO:0007669"/>
    <property type="project" value="TreeGrafter"/>
</dbReference>
<dbReference type="GO" id="GO:0005829">
    <property type="term" value="C:cytosol"/>
    <property type="evidence" value="ECO:0007669"/>
    <property type="project" value="TreeGrafter"/>
</dbReference>
<dbReference type="GO" id="GO:0043138">
    <property type="term" value="F:3'-5' DNA helicase activity"/>
    <property type="evidence" value="ECO:0007669"/>
    <property type="project" value="TreeGrafter"/>
</dbReference>
<organism evidence="7 8">
    <name type="scientific">Peribacillus simplex</name>
    <dbReference type="NCBI Taxonomy" id="1478"/>
    <lineage>
        <taxon>Bacteria</taxon>
        <taxon>Bacillati</taxon>
        <taxon>Bacillota</taxon>
        <taxon>Bacilli</taxon>
        <taxon>Bacillales</taxon>
        <taxon>Bacillaceae</taxon>
        <taxon>Peribacillus</taxon>
    </lineage>
</organism>
<evidence type="ECO:0000313" key="8">
    <source>
        <dbReference type="Proteomes" id="UP000309170"/>
    </source>
</evidence>
<dbReference type="InterPro" id="IPR027417">
    <property type="entry name" value="P-loop_NTPase"/>
</dbReference>
<evidence type="ECO:0000256" key="1">
    <source>
        <dbReference type="ARBA" id="ARBA00022741"/>
    </source>
</evidence>
<accession>A0A9X9EQ62</accession>
<dbReference type="InterPro" id="IPR014016">
    <property type="entry name" value="UvrD-like_ATP-bd"/>
</dbReference>
<protein>
    <submittedName>
        <fullName evidence="7">ATP-dependent helicase</fullName>
    </submittedName>
</protein>
<keyword evidence="2 5" id="KW-0378">Hydrolase</keyword>
<evidence type="ECO:0000259" key="6">
    <source>
        <dbReference type="PROSITE" id="PS51198"/>
    </source>
</evidence>
<reference evidence="7 8" key="1">
    <citation type="journal article" date="2019" name="Environ. Microbiol.">
        <title>An active ?-lactamase is a part of an orchestrated cell wall stress resistance network of Bacillus subtilis and related rhizosphere species.</title>
        <authorList>
            <person name="Bucher T."/>
            <person name="Keren-Paz A."/>
            <person name="Hausser J."/>
            <person name="Olender T."/>
            <person name="Cytryn E."/>
            <person name="Kolodkin-Gal I."/>
        </authorList>
    </citation>
    <scope>NUCLEOTIDE SEQUENCE [LARGE SCALE GENOMIC DNA]</scope>
    <source>
        <strain evidence="7 8">I4</strain>
    </source>
</reference>
<dbReference type="CDD" id="cd17932">
    <property type="entry name" value="DEXQc_UvrD"/>
    <property type="match status" value="1"/>
</dbReference>
<dbReference type="PANTHER" id="PTHR11070:SF48">
    <property type="entry name" value="ATP-DEPENDENT HELICASE_NUCLEASE SUBUNIT A"/>
    <property type="match status" value="1"/>
</dbReference>